<comment type="caution">
    <text evidence="3">The sequence shown here is derived from an EMBL/GenBank/DDBJ whole genome shotgun (WGS) entry which is preliminary data.</text>
</comment>
<dbReference type="OrthoDB" id="3219396at2759"/>
<feature type="region of interest" description="Disordered" evidence="1">
    <location>
        <begin position="298"/>
        <end position="354"/>
    </location>
</feature>
<name>A0A5J5EE39_9PEZI</name>
<accession>A0A5J5EE39</accession>
<dbReference type="InterPro" id="IPR001810">
    <property type="entry name" value="F-box_dom"/>
</dbReference>
<feature type="region of interest" description="Disordered" evidence="1">
    <location>
        <begin position="1"/>
        <end position="33"/>
    </location>
</feature>
<feature type="compositionally biased region" description="Polar residues" evidence="1">
    <location>
        <begin position="318"/>
        <end position="327"/>
    </location>
</feature>
<dbReference type="EMBL" id="VXIS01000435">
    <property type="protein sequence ID" value="KAA8893483.1"/>
    <property type="molecule type" value="Genomic_DNA"/>
</dbReference>
<dbReference type="SUPFAM" id="SSF81383">
    <property type="entry name" value="F-box domain"/>
    <property type="match status" value="1"/>
</dbReference>
<gene>
    <name evidence="3" type="ORF">FN846DRAFT_913973</name>
</gene>
<feature type="domain" description="F-box" evidence="2">
    <location>
        <begin position="34"/>
        <end position="80"/>
    </location>
</feature>
<dbReference type="SMART" id="SM00256">
    <property type="entry name" value="FBOX"/>
    <property type="match status" value="1"/>
</dbReference>
<sequence length="576" mass="63328">MSALKRRLRRDFSPEDSEQELFESAPKRHRPNRTAPILHLSDELFLRIASHLQTRDLAAFQLVSHRCSRIAVDSQIWKKLYYHRFVRPRASRIPGLGRAQLGDYASRRSIWLEDEGIAREVGTNWKAQYRLRHNWGNGTCGIRKIDISGKEGDASDLLVKLFEGIVFAASPTQGLRAWRLRNHDGTSTDDLIANTSLYSNMLPYSRVGAPSAIAVDGESGGASSHVNVTVGFRNGAFAMYQLDRSQRESTFRRAYTHAPSSSSSSSNEITAIASLGPYLSVYAGQDWDIYEFPARAEGAADDGCNSDAETSGDDNDPDSISTNSRNPPSRMIHRDTPHDDANDDDAPPTPPPRVLASLHSAIAWPPTTLSLRRSINGTLLASIVHTTPLYRSGWAVGMQELRFTTASSSSSSSSSSSTTLAESRIASSVPTRFVSGVAGSQEGYDPPLAQPTCLSYCHPYLLLSHGDNTLTLHLVHSSTNHLRISPGQRLYGHTSGVSSVLVDARGKAVSISRQLEEMRVWELEGGVRERRRESASVLVQQQGRRRGEGTLAGFDEERVVALVEDGVRVGVWDFSQ</sequence>
<dbReference type="Pfam" id="PF12937">
    <property type="entry name" value="F-box-like"/>
    <property type="match status" value="1"/>
</dbReference>
<evidence type="ECO:0000313" key="4">
    <source>
        <dbReference type="Proteomes" id="UP000326924"/>
    </source>
</evidence>
<dbReference type="AlphaFoldDB" id="A0A5J5EE39"/>
<protein>
    <recommendedName>
        <fullName evidence="2">F-box domain-containing protein</fullName>
    </recommendedName>
</protein>
<keyword evidence="4" id="KW-1185">Reference proteome</keyword>
<evidence type="ECO:0000256" key="1">
    <source>
        <dbReference type="SAM" id="MobiDB-lite"/>
    </source>
</evidence>
<dbReference type="PROSITE" id="PS50181">
    <property type="entry name" value="FBOX"/>
    <property type="match status" value="1"/>
</dbReference>
<proteinExistence type="predicted"/>
<dbReference type="InterPro" id="IPR036047">
    <property type="entry name" value="F-box-like_dom_sf"/>
</dbReference>
<organism evidence="3 4">
    <name type="scientific">Sphaerosporella brunnea</name>
    <dbReference type="NCBI Taxonomy" id="1250544"/>
    <lineage>
        <taxon>Eukaryota</taxon>
        <taxon>Fungi</taxon>
        <taxon>Dikarya</taxon>
        <taxon>Ascomycota</taxon>
        <taxon>Pezizomycotina</taxon>
        <taxon>Pezizomycetes</taxon>
        <taxon>Pezizales</taxon>
        <taxon>Pyronemataceae</taxon>
        <taxon>Sphaerosporella</taxon>
    </lineage>
</organism>
<dbReference type="Proteomes" id="UP000326924">
    <property type="component" value="Unassembled WGS sequence"/>
</dbReference>
<reference evidence="3 4" key="1">
    <citation type="submission" date="2019-09" db="EMBL/GenBank/DDBJ databases">
        <title>Draft genome of the ectomycorrhizal ascomycete Sphaerosporella brunnea.</title>
        <authorList>
            <consortium name="DOE Joint Genome Institute"/>
            <person name="Benucci G.M."/>
            <person name="Marozzi G."/>
            <person name="Antonielli L."/>
            <person name="Sanchez S."/>
            <person name="Marco P."/>
            <person name="Wang X."/>
            <person name="Falini L.B."/>
            <person name="Barry K."/>
            <person name="Haridas S."/>
            <person name="Lipzen A."/>
            <person name="Labutti K."/>
            <person name="Grigoriev I.V."/>
            <person name="Murat C."/>
            <person name="Martin F."/>
            <person name="Albertini E."/>
            <person name="Donnini D."/>
            <person name="Bonito G."/>
        </authorList>
    </citation>
    <scope>NUCLEOTIDE SEQUENCE [LARGE SCALE GENOMIC DNA]</scope>
    <source>
        <strain evidence="3 4">Sb_GMNB300</strain>
    </source>
</reference>
<evidence type="ECO:0000259" key="2">
    <source>
        <dbReference type="PROSITE" id="PS50181"/>
    </source>
</evidence>
<dbReference type="InParanoid" id="A0A5J5EE39"/>
<dbReference type="Gene3D" id="1.20.1280.50">
    <property type="match status" value="1"/>
</dbReference>
<dbReference type="Pfam" id="PF25499">
    <property type="entry name" value="Beta-prop_pof12"/>
    <property type="match status" value="1"/>
</dbReference>
<evidence type="ECO:0000313" key="3">
    <source>
        <dbReference type="EMBL" id="KAA8893483.1"/>
    </source>
</evidence>